<dbReference type="InterPro" id="IPR001254">
    <property type="entry name" value="Trypsin_dom"/>
</dbReference>
<evidence type="ECO:0000313" key="3">
    <source>
        <dbReference type="EMBL" id="KAG2462652.1"/>
    </source>
</evidence>
<dbReference type="AlphaFoldDB" id="A0A8X7X6H1"/>
<dbReference type="GO" id="GO:0004252">
    <property type="term" value="F:serine-type endopeptidase activity"/>
    <property type="evidence" value="ECO:0007669"/>
    <property type="project" value="InterPro"/>
</dbReference>
<dbReference type="InterPro" id="IPR039947">
    <property type="entry name" value="NCoA-4"/>
</dbReference>
<dbReference type="Pfam" id="PF12489">
    <property type="entry name" value="ARA70"/>
    <property type="match status" value="2"/>
</dbReference>
<reference evidence="3 4" key="1">
    <citation type="journal article" date="2021" name="Cell">
        <title>Tracing the genetic footprints of vertebrate landing in non-teleost ray-finned fishes.</title>
        <authorList>
            <person name="Bi X."/>
            <person name="Wang K."/>
            <person name="Yang L."/>
            <person name="Pan H."/>
            <person name="Jiang H."/>
            <person name="Wei Q."/>
            <person name="Fang M."/>
            <person name="Yu H."/>
            <person name="Zhu C."/>
            <person name="Cai Y."/>
            <person name="He Y."/>
            <person name="Gan X."/>
            <person name="Zeng H."/>
            <person name="Yu D."/>
            <person name="Zhu Y."/>
            <person name="Jiang H."/>
            <person name="Qiu Q."/>
            <person name="Yang H."/>
            <person name="Zhang Y.E."/>
            <person name="Wang W."/>
            <person name="Zhu M."/>
            <person name="He S."/>
            <person name="Zhang G."/>
        </authorList>
    </citation>
    <scope>NUCLEOTIDE SEQUENCE [LARGE SCALE GENOMIC DNA]</scope>
    <source>
        <strain evidence="3">Bchr_013</strain>
    </source>
</reference>
<gene>
    <name evidence="3" type="primary">Ncoa4</name>
    <name evidence="3" type="ORF">GTO96_0001314</name>
</gene>
<dbReference type="InterPro" id="IPR022174">
    <property type="entry name" value="NCOA4_N"/>
</dbReference>
<dbReference type="Gene3D" id="2.40.10.10">
    <property type="entry name" value="Trypsin-like serine proteases"/>
    <property type="match status" value="2"/>
</dbReference>
<evidence type="ECO:0000313" key="4">
    <source>
        <dbReference type="Proteomes" id="UP000886611"/>
    </source>
</evidence>
<organism evidence="3 4">
    <name type="scientific">Polypterus senegalus</name>
    <name type="common">Senegal bichir</name>
    <dbReference type="NCBI Taxonomy" id="55291"/>
    <lineage>
        <taxon>Eukaryota</taxon>
        <taxon>Metazoa</taxon>
        <taxon>Chordata</taxon>
        <taxon>Craniata</taxon>
        <taxon>Vertebrata</taxon>
        <taxon>Euteleostomi</taxon>
        <taxon>Actinopterygii</taxon>
        <taxon>Polypteriformes</taxon>
        <taxon>Polypteridae</taxon>
        <taxon>Polypterus</taxon>
    </lineage>
</organism>
<feature type="domain" description="Peptidase S1" evidence="2">
    <location>
        <begin position="43"/>
        <end position="314"/>
    </location>
</feature>
<feature type="signal peptide" evidence="1">
    <location>
        <begin position="1"/>
        <end position="18"/>
    </location>
</feature>
<name>A0A8X7X6H1_POLSE</name>
<dbReference type="GO" id="GO:0006508">
    <property type="term" value="P:proteolysis"/>
    <property type="evidence" value="ECO:0007669"/>
    <property type="project" value="InterPro"/>
</dbReference>
<dbReference type="InterPro" id="IPR043504">
    <property type="entry name" value="Peptidase_S1_PA_chymotrypsin"/>
</dbReference>
<feature type="chain" id="PRO_5036473973" evidence="1">
    <location>
        <begin position="19"/>
        <end position="840"/>
    </location>
</feature>
<keyword evidence="4" id="KW-1185">Reference proteome</keyword>
<keyword evidence="1" id="KW-0732">Signal</keyword>
<dbReference type="SUPFAM" id="SSF50494">
    <property type="entry name" value="Trypsin-like serine proteases"/>
    <property type="match status" value="1"/>
</dbReference>
<evidence type="ECO:0000256" key="1">
    <source>
        <dbReference type="SAM" id="SignalP"/>
    </source>
</evidence>
<dbReference type="CDD" id="cd00190">
    <property type="entry name" value="Tryp_SPc"/>
    <property type="match status" value="1"/>
</dbReference>
<dbReference type="Pfam" id="PF00089">
    <property type="entry name" value="Trypsin"/>
    <property type="match status" value="1"/>
</dbReference>
<dbReference type="PANTHER" id="PTHR17085">
    <property type="entry name" value="NUCLEAR RECEPTOR COACTIVATOR 4"/>
    <property type="match status" value="1"/>
</dbReference>
<proteinExistence type="predicted"/>
<comment type="caution">
    <text evidence="3">The sequence shown here is derived from an EMBL/GenBank/DDBJ whole genome shotgun (WGS) entry which is preliminary data.</text>
</comment>
<dbReference type="PROSITE" id="PS50240">
    <property type="entry name" value="TRYPSIN_DOM"/>
    <property type="match status" value="1"/>
</dbReference>
<dbReference type="Proteomes" id="UP000886611">
    <property type="component" value="Unassembled WGS sequence"/>
</dbReference>
<evidence type="ECO:0000259" key="2">
    <source>
        <dbReference type="PROSITE" id="PS50240"/>
    </source>
</evidence>
<dbReference type="PANTHER" id="PTHR17085:SF3">
    <property type="entry name" value="NUCLEAR RECEPTOR COACTIVATOR 4"/>
    <property type="match status" value="1"/>
</dbReference>
<dbReference type="EMBL" id="JAATIS010004040">
    <property type="protein sequence ID" value="KAG2462652.1"/>
    <property type="molecule type" value="Genomic_DNA"/>
</dbReference>
<dbReference type="GO" id="GO:0009725">
    <property type="term" value="P:response to hormone"/>
    <property type="evidence" value="ECO:0007669"/>
    <property type="project" value="TreeGrafter"/>
</dbReference>
<dbReference type="SMART" id="SM00020">
    <property type="entry name" value="Tryp_SPc"/>
    <property type="match status" value="1"/>
</dbReference>
<feature type="non-terminal residue" evidence="3">
    <location>
        <position position="840"/>
    </location>
</feature>
<accession>A0A8X7X6H1</accession>
<dbReference type="GO" id="GO:0006879">
    <property type="term" value="P:intracellular iron ion homeostasis"/>
    <property type="evidence" value="ECO:0007669"/>
    <property type="project" value="InterPro"/>
</dbReference>
<feature type="non-terminal residue" evidence="3">
    <location>
        <position position="1"/>
    </location>
</feature>
<protein>
    <submittedName>
        <fullName evidence="3">NCOA4 protein</fullName>
    </submittedName>
</protein>
<dbReference type="InterPro" id="IPR009003">
    <property type="entry name" value="Peptidase_S1_PA"/>
</dbReference>
<dbReference type="GO" id="GO:0003713">
    <property type="term" value="F:transcription coactivator activity"/>
    <property type="evidence" value="ECO:0007669"/>
    <property type="project" value="InterPro"/>
</dbReference>
<sequence>MTLCSSLQLLLAAPVVSSRAVDENSIVHDSLLVFGAPPCCREGSIWRPGVIGQDDKLAIDHNRGKAEEPSSWRIVLGKHRLRDTEAAERTVGVRRIYQHERFRYPAHDKLDYDIALVKASSEIIASNFIRYACLPHRGSILKSGHSCWVTGWGDTRGGKENVSLAETLNQARLPIIDFNTCRQKKFWGGRVRDSMICAGFQDTEGPPAACQVYRAMGQIITEDHFHREKYMKFEQCGLTSANIQMSPCVKDRETMLGQCLQARAQLEAAITEICKVEQQLCENAREVKSQLHSCISRHLEFLRSREVWLLEQIEIVQRLKEEALQQQLQQLHLLLGQFNAVILQVENYSSSNTLSNQTTSCLEKLASLSLNPEETPEMSFQADVHSLRKAITSFGTIASQHLESISGNVKPLLESGPSHTDWLLNSCPVATQHYKPKEMITEPISGAPLSQWLLGSHSSSNTSGGFSGSTDLKDWLLKPADDVKVAKDSCPMISFDFEAAWGQLHDLECWLLQERVPSRNRAQSDLSTTTCSLSIEKIEDSDLNFTEDETEASENSMDLGEWLVAPYPEAGEPQDTYTDAEQWKSALKPFEEKYSSSDWLLKPEGGCGSCCGTLTQAVEIENLGNLKCLKQTPSLSSSSHWLMQQAPPIKVEQVCRANEVCNSFSDCVCEESCSREALRSWLLKQEGRDKNGLPINKNLPNSIEKEHDKMISSLDSWLHPSRRVNALSKELEEKASREEQSTESKDPFLATLQTECWVLPSSQSTASPECKDQNQDNFNENDKWLLRKRAHEQFVFPSSVCDLFSCMKLTLEQEKWLYKNPLQVRPPEKIGVKYGVGTPR</sequence>